<dbReference type="AlphaFoldDB" id="A0A1G2TVR5"/>
<accession>A0A1G2TVR5</accession>
<organism evidence="1 2">
    <name type="scientific">Candidatus Zambryskibacteria bacterium RIFCSPLOWO2_01_FULL_39_39</name>
    <dbReference type="NCBI Taxonomy" id="1802758"/>
    <lineage>
        <taxon>Bacteria</taxon>
        <taxon>Candidatus Zambryskiibacteriota</taxon>
    </lineage>
</organism>
<protein>
    <submittedName>
        <fullName evidence="1">Uncharacterized protein</fullName>
    </submittedName>
</protein>
<comment type="caution">
    <text evidence="1">The sequence shown here is derived from an EMBL/GenBank/DDBJ whole genome shotgun (WGS) entry which is preliminary data.</text>
</comment>
<reference evidence="1 2" key="1">
    <citation type="journal article" date="2016" name="Nat. Commun.">
        <title>Thousands of microbial genomes shed light on interconnected biogeochemical processes in an aquifer system.</title>
        <authorList>
            <person name="Anantharaman K."/>
            <person name="Brown C.T."/>
            <person name="Hug L.A."/>
            <person name="Sharon I."/>
            <person name="Castelle C.J."/>
            <person name="Probst A.J."/>
            <person name="Thomas B.C."/>
            <person name="Singh A."/>
            <person name="Wilkins M.J."/>
            <person name="Karaoz U."/>
            <person name="Brodie E.L."/>
            <person name="Williams K.H."/>
            <person name="Hubbard S.S."/>
            <person name="Banfield J.F."/>
        </authorList>
    </citation>
    <scope>NUCLEOTIDE SEQUENCE [LARGE SCALE GENOMIC DNA]</scope>
</reference>
<proteinExistence type="predicted"/>
<dbReference type="EMBL" id="MHWB01000013">
    <property type="protein sequence ID" value="OHB01418.1"/>
    <property type="molecule type" value="Genomic_DNA"/>
</dbReference>
<dbReference type="Proteomes" id="UP000177707">
    <property type="component" value="Unassembled WGS sequence"/>
</dbReference>
<sequence>MHQSWQTPKEWQVTVGRSLGKVLENVLVHAGVSQYFELVSFPDEETYQIKIFRLDPMGISFYEGTKSRGFEFLRVGIKHPDIITITIFDHLGERKAELRFYKSPKKLTKKVKKVLEESLCVFWMEHIRS</sequence>
<name>A0A1G2TVR5_9BACT</name>
<gene>
    <name evidence="1" type="ORF">A3A96_01860</name>
</gene>
<evidence type="ECO:0000313" key="1">
    <source>
        <dbReference type="EMBL" id="OHB01418.1"/>
    </source>
</evidence>
<evidence type="ECO:0000313" key="2">
    <source>
        <dbReference type="Proteomes" id="UP000177707"/>
    </source>
</evidence>